<dbReference type="InterPro" id="IPR057512">
    <property type="entry name" value="RTG2_C"/>
</dbReference>
<dbReference type="PANTHER" id="PTHR30005">
    <property type="entry name" value="EXOPOLYPHOSPHATASE"/>
    <property type="match status" value="1"/>
</dbReference>
<dbReference type="PANTHER" id="PTHR30005:SF0">
    <property type="entry name" value="RETROGRADE REGULATION PROTEIN 2"/>
    <property type="match status" value="1"/>
</dbReference>
<evidence type="ECO:0000313" key="4">
    <source>
        <dbReference type="Proteomes" id="UP000053599"/>
    </source>
</evidence>
<dbReference type="InterPro" id="IPR043129">
    <property type="entry name" value="ATPase_NBD"/>
</dbReference>
<dbReference type="Proteomes" id="UP000053599">
    <property type="component" value="Unassembled WGS sequence"/>
</dbReference>
<dbReference type="Pfam" id="PF23566">
    <property type="entry name" value="RTG2_C"/>
    <property type="match status" value="1"/>
</dbReference>
<evidence type="ECO:0000313" key="3">
    <source>
        <dbReference type="EMBL" id="KIV77399.1"/>
    </source>
</evidence>
<reference evidence="3 4" key="1">
    <citation type="submission" date="2015-01" db="EMBL/GenBank/DDBJ databases">
        <title>The Genome Sequence of Exophiala sideris CBS121828.</title>
        <authorList>
            <consortium name="The Broad Institute Genomics Platform"/>
            <person name="Cuomo C."/>
            <person name="de Hoog S."/>
            <person name="Gorbushina A."/>
            <person name="Stielow B."/>
            <person name="Teixiera M."/>
            <person name="Abouelleil A."/>
            <person name="Chapman S.B."/>
            <person name="Priest M."/>
            <person name="Young S.K."/>
            <person name="Wortman J."/>
            <person name="Nusbaum C."/>
            <person name="Birren B."/>
        </authorList>
    </citation>
    <scope>NUCLEOTIDE SEQUENCE [LARGE SCALE GENOMIC DNA]</scope>
    <source>
        <strain evidence="3 4">CBS 121828</strain>
    </source>
</reference>
<sequence>MKSRIDVEPARLTGTYVHSDERVTSENGHLVGLVDMGSNGIRFSISNLSPPTTRILPTLYQDRAGISLYDAQFDPDTGDKIPIPDHIIKSVTAELERFTLVCKDFGVRKCRIRIVATEATRTALNSEEFRHHIKAKTGLTVEMLTKAQEGNVGAMGIVSSFSDVRGLVMDLGGGSCQVTWIISHDGMVRTSPKVAISFPYGAAALTRRLAECEQGKDPAKAKEEFRKEISENFRKAYDDLDIPAELRDQARREGGWHLYLSGGGFRGWGYLLLSESQVHGQHYPISIINGFKVYKDELTDTEKLKKVARDAETIFRVSDRRRYQVPAVAFLINVLSNTLPLGISVARFCQGGVREGVLFRDLPREIRAQDPIAVASAPFARPSAGHFKTLLLSALPQAALEKRVPDTITPHIIEGLANLCFQHTSMGKEVASMAALYSTISGVLSSAHGLSHASRAKIALMLENRYDGELPPREELFKHRLADLLTPAELWWCNYAGILAWLIGEIYPTGYVGVKPKLWLSARFANNLGKSGQKQGIELTISTPKGESNVARCPGDDKEGDEDENPIVGRTRMEGYARKVSKVGKKKNWIGGRDGWGMAVQVLIAEQLSIN</sequence>
<dbReference type="OrthoDB" id="2014654at2759"/>
<protein>
    <submittedName>
        <fullName evidence="3">Uncharacterized protein</fullName>
    </submittedName>
</protein>
<organism evidence="3 4">
    <name type="scientific">Exophiala sideris</name>
    <dbReference type="NCBI Taxonomy" id="1016849"/>
    <lineage>
        <taxon>Eukaryota</taxon>
        <taxon>Fungi</taxon>
        <taxon>Dikarya</taxon>
        <taxon>Ascomycota</taxon>
        <taxon>Pezizomycotina</taxon>
        <taxon>Eurotiomycetes</taxon>
        <taxon>Chaetothyriomycetidae</taxon>
        <taxon>Chaetothyriales</taxon>
        <taxon>Herpotrichiellaceae</taxon>
        <taxon>Exophiala</taxon>
    </lineage>
</organism>
<dbReference type="SUPFAM" id="SSF53067">
    <property type="entry name" value="Actin-like ATPase domain"/>
    <property type="match status" value="2"/>
</dbReference>
<evidence type="ECO:0000259" key="2">
    <source>
        <dbReference type="Pfam" id="PF23566"/>
    </source>
</evidence>
<dbReference type="EMBL" id="KN846954">
    <property type="protein sequence ID" value="KIV77399.1"/>
    <property type="molecule type" value="Genomic_DNA"/>
</dbReference>
<dbReference type="FunFam" id="3.30.420.40:FF:000191">
    <property type="entry name" value="Retrograde regulation protein 2"/>
    <property type="match status" value="1"/>
</dbReference>
<dbReference type="Gene3D" id="3.30.420.150">
    <property type="entry name" value="Exopolyphosphatase. Domain 2"/>
    <property type="match status" value="1"/>
</dbReference>
<evidence type="ECO:0000259" key="1">
    <source>
        <dbReference type="Pfam" id="PF02541"/>
    </source>
</evidence>
<dbReference type="InterPro" id="IPR050273">
    <property type="entry name" value="GppA/Ppx_hydrolase"/>
</dbReference>
<gene>
    <name evidence="3" type="ORF">PV11_09196</name>
</gene>
<dbReference type="HOGENOM" id="CLU_033165_0_0_1"/>
<dbReference type="InterPro" id="IPR003695">
    <property type="entry name" value="Ppx_GppA_N"/>
</dbReference>
<proteinExistence type="predicted"/>
<dbReference type="GO" id="GO:0006357">
    <property type="term" value="P:regulation of transcription by RNA polymerase II"/>
    <property type="evidence" value="ECO:0007669"/>
    <property type="project" value="TreeGrafter"/>
</dbReference>
<name>A0A0D1Y9C4_9EURO</name>
<feature type="domain" description="RTG2 C-terminal" evidence="2">
    <location>
        <begin position="370"/>
        <end position="606"/>
    </location>
</feature>
<dbReference type="Gene3D" id="3.30.420.40">
    <property type="match status" value="1"/>
</dbReference>
<accession>A0A0D1Y9C4</accession>
<dbReference type="AlphaFoldDB" id="A0A0D1Y9C4"/>
<feature type="domain" description="Ppx/GppA phosphatase N-terminal" evidence="1">
    <location>
        <begin position="56"/>
        <end position="365"/>
    </location>
</feature>
<dbReference type="Pfam" id="PF02541">
    <property type="entry name" value="Ppx-GppA"/>
    <property type="match status" value="1"/>
</dbReference>